<dbReference type="InterPro" id="IPR007543">
    <property type="entry name" value="LptD_C"/>
</dbReference>
<comment type="similarity">
    <text evidence="4">Belongs to the LptD family.</text>
</comment>
<dbReference type="EMBL" id="CP053881">
    <property type="protein sequence ID" value="QWL61728.1"/>
    <property type="molecule type" value="Genomic_DNA"/>
</dbReference>
<comment type="function">
    <text evidence="4">Together with LptE, is involved in the assembly of lipopolysaccharide (LPS) at the surface of the outer membrane.</text>
</comment>
<protein>
    <recommendedName>
        <fullName evidence="4">LPS-assembly protein LptD</fullName>
    </recommendedName>
</protein>
<dbReference type="Proteomes" id="UP000679312">
    <property type="component" value="Chromosome"/>
</dbReference>
<evidence type="ECO:0000259" key="5">
    <source>
        <dbReference type="Pfam" id="PF03968"/>
    </source>
</evidence>
<feature type="chain" id="PRO_5044512388" description="LPS-assembly protein LptD" evidence="4">
    <location>
        <begin position="30"/>
        <end position="833"/>
    </location>
</feature>
<dbReference type="InterPro" id="IPR020889">
    <property type="entry name" value="LipoPS_assembly_LptD"/>
</dbReference>
<gene>
    <name evidence="4 7" type="primary">lptD</name>
    <name evidence="7" type="ORF">HQ399_05460</name>
</gene>
<dbReference type="InterPro" id="IPR005653">
    <property type="entry name" value="OstA-like_N"/>
</dbReference>
<dbReference type="HAMAP" id="MF_01411">
    <property type="entry name" value="LPS_assembly_LptD"/>
    <property type="match status" value="1"/>
</dbReference>
<evidence type="ECO:0000256" key="3">
    <source>
        <dbReference type="ARBA" id="ARBA00023237"/>
    </source>
</evidence>
<dbReference type="PANTHER" id="PTHR30189">
    <property type="entry name" value="LPS-ASSEMBLY PROTEIN"/>
    <property type="match status" value="1"/>
</dbReference>
<keyword evidence="1 4" id="KW-0732">Signal</keyword>
<evidence type="ECO:0000256" key="4">
    <source>
        <dbReference type="HAMAP-Rule" id="MF_01411"/>
    </source>
</evidence>
<evidence type="ECO:0000256" key="1">
    <source>
        <dbReference type="ARBA" id="ARBA00022729"/>
    </source>
</evidence>
<sequence precursor="true">MTKWTLGYRYPIALTISLAPALTSMMVQAAPFETPPATGILDSLCYDYVPKVEKPASAEEANALPVEVDADRLEAKQGGTAVYEGDVKVRQGVRKFDSDYAQLDQKSRDVIAIGNIYYNDGQVTVTSDKTLKSNLDTKNSELEEGKYQVHGSPVRGFAKRVTMTNNNQNITMEGAQYTTCPPGQEVWTLKAGSIDIDQKEVFGEAWNASLWLYDYPVFYFPYINFPIKDERKTGLLYPGYTQSSSNGMDITQPFYWNIAPNYDATITSRFMDKRGLMEQVEFRYMPDPAHAGILYFENLADDKQYDAGNPSFINTSTGTPYLSDGHRYLMNVRHGSSLMDGSLRFGVDYTQVRDKDYNYFNDFSPPVGTQVDSQLQQSFTAGYYQQNWNLTSEVRRYQILSPYALLPHEMLPRIDYNYYQQGKWFDLAWNSELTKFGYDNGSASTQQAGERYTTTRLHLAPTLTVPLVDAPGYYLTSQYKLMFTSYNQEVPDDFIRAGKNASNKSPEKRTAYEADAVRYLQNGQTTLTDGTITRTLPSFRLKGGLNFDRPVDWYDGKGTQTLEPEFQYLYVPYRDQDDIGIYDSTTTRQDYYSLFSDRRYAGLDRISDANRVTAGLTSRIYDNVGDERLRLAVAQAFEITPPKVRLYPSDPESTNSRSLLSFEGDARVTEQWFAHAGTQYDTEKSQFSAANGAVEYRNEKFISQVNYRFIKDGNKSYYNSAVAEDLSQAGLVMMAPIADQWQMYGGYYRDIQQNVNIDRKIGVKYDSCCWSINLSLEWHNQPDNITLKPTSEKSIGLQFEMKGLGSVGTGGRSVTLDTELLPYVRPFNLKDQQ</sequence>
<dbReference type="PANTHER" id="PTHR30189:SF1">
    <property type="entry name" value="LPS-ASSEMBLY PROTEIN LPTD"/>
    <property type="match status" value="1"/>
</dbReference>
<comment type="subcellular location">
    <subcellularLocation>
        <location evidence="4">Cell outer membrane</location>
    </subcellularLocation>
</comment>
<accession>A0ABD7EL23</accession>
<dbReference type="InterPro" id="IPR050218">
    <property type="entry name" value="LptD"/>
</dbReference>
<feature type="domain" description="Organic solvent tolerance-like N-terminal" evidence="5">
    <location>
        <begin position="67"/>
        <end position="200"/>
    </location>
</feature>
<dbReference type="AlphaFoldDB" id="A0ABD7EL23"/>
<feature type="signal peptide" evidence="4">
    <location>
        <begin position="1"/>
        <end position="29"/>
    </location>
</feature>
<dbReference type="Pfam" id="PF04453">
    <property type="entry name" value="LptD"/>
    <property type="match status" value="1"/>
</dbReference>
<evidence type="ECO:0000256" key="2">
    <source>
        <dbReference type="ARBA" id="ARBA00023136"/>
    </source>
</evidence>
<evidence type="ECO:0000259" key="6">
    <source>
        <dbReference type="Pfam" id="PF04453"/>
    </source>
</evidence>
<keyword evidence="2 4" id="KW-0472">Membrane</keyword>
<dbReference type="RefSeq" id="WP_215803072.1">
    <property type="nucleotide sequence ID" value="NZ_CP053881.1"/>
</dbReference>
<evidence type="ECO:0000313" key="7">
    <source>
        <dbReference type="EMBL" id="QWL61728.1"/>
    </source>
</evidence>
<proteinExistence type="inferred from homology"/>
<dbReference type="GO" id="GO:0043165">
    <property type="term" value="P:Gram-negative-bacterium-type cell outer membrane assembly"/>
    <property type="evidence" value="ECO:0007669"/>
    <property type="project" value="UniProtKB-UniRule"/>
</dbReference>
<dbReference type="Pfam" id="PF03968">
    <property type="entry name" value="LptD_N"/>
    <property type="match status" value="1"/>
</dbReference>
<dbReference type="GO" id="GO:0009279">
    <property type="term" value="C:cell outer membrane"/>
    <property type="evidence" value="ECO:0007669"/>
    <property type="project" value="UniProtKB-SubCell"/>
</dbReference>
<organism evidence="7 8">
    <name type="scientific">Aeromonas jandaei</name>
    <dbReference type="NCBI Taxonomy" id="650"/>
    <lineage>
        <taxon>Bacteria</taxon>
        <taxon>Pseudomonadati</taxon>
        <taxon>Pseudomonadota</taxon>
        <taxon>Gammaproteobacteria</taxon>
        <taxon>Aeromonadales</taxon>
        <taxon>Aeromonadaceae</taxon>
        <taxon>Aeromonas</taxon>
    </lineage>
</organism>
<evidence type="ECO:0000313" key="8">
    <source>
        <dbReference type="Proteomes" id="UP000679312"/>
    </source>
</evidence>
<comment type="caution">
    <text evidence="4">Lacks conserved residue(s) required for the propagation of feature annotation.</text>
</comment>
<keyword evidence="3 4" id="KW-0998">Cell outer membrane</keyword>
<reference evidence="7 8" key="1">
    <citation type="journal article" date="2021" name="Front. Microbiol.">
        <title>Prevalence and Genetic Analysis of Chromosomal mcr-3/7 in Aeromonas From U.S. Animal-Derived Samples.</title>
        <authorList>
            <person name="Wang Y."/>
            <person name="Hou N."/>
            <person name="Rasooly R."/>
            <person name="Gu Y."/>
            <person name="He X."/>
        </authorList>
    </citation>
    <scope>NUCLEOTIDE SEQUENCE [LARGE SCALE GENOMIC DNA]</scope>
    <source>
        <strain evidence="7 8">4608</strain>
    </source>
</reference>
<feature type="domain" description="LptD C-terminal" evidence="6">
    <location>
        <begin position="326"/>
        <end position="741"/>
    </location>
</feature>
<name>A0ABD7EL23_AERJA</name>
<dbReference type="Gene3D" id="2.60.450.10">
    <property type="entry name" value="Lipopolysaccharide (LPS) transport protein A like domain"/>
    <property type="match status" value="1"/>
</dbReference>
<comment type="subunit">
    <text evidence="4">Component of the lipopolysaccharide transport and assembly complex. Interacts with LptE and LptA.</text>
</comment>